<comment type="caution">
    <text evidence="3">The sequence shown here is derived from an EMBL/GenBank/DDBJ whole genome shotgun (WGS) entry which is preliminary data.</text>
</comment>
<feature type="transmembrane region" description="Helical" evidence="1">
    <location>
        <begin position="65"/>
        <end position="88"/>
    </location>
</feature>
<keyword evidence="1" id="KW-0812">Transmembrane</keyword>
<organism evidence="3 5">
    <name type="scientific">Colwellia hornerae</name>
    <dbReference type="NCBI Taxonomy" id="89402"/>
    <lineage>
        <taxon>Bacteria</taxon>
        <taxon>Pseudomonadati</taxon>
        <taxon>Pseudomonadota</taxon>
        <taxon>Gammaproteobacteria</taxon>
        <taxon>Alteromonadales</taxon>
        <taxon>Colwelliaceae</taxon>
        <taxon>Colwellia</taxon>
    </lineage>
</organism>
<protein>
    <submittedName>
        <fullName evidence="3">Uncharacterized protein</fullName>
    </submittedName>
</protein>
<dbReference type="RefSeq" id="WP_146796310.1">
    <property type="nucleotide sequence ID" value="NZ_VOLP01000001.1"/>
</dbReference>
<name>A0A5C6Q9Q2_9GAMM</name>
<dbReference type="AlphaFoldDB" id="A0A5C6Q9Q2"/>
<keyword evidence="4" id="KW-1185">Reference proteome</keyword>
<dbReference type="OrthoDB" id="6228440at2"/>
<dbReference type="Proteomes" id="UP000321525">
    <property type="component" value="Unassembled WGS sequence"/>
</dbReference>
<keyword evidence="1" id="KW-1133">Transmembrane helix</keyword>
<evidence type="ECO:0000256" key="1">
    <source>
        <dbReference type="SAM" id="Phobius"/>
    </source>
</evidence>
<reference evidence="3 5" key="1">
    <citation type="submission" date="2019-07" db="EMBL/GenBank/DDBJ databases">
        <title>Genomes of sea-ice associated Colwellia species.</title>
        <authorList>
            <person name="Bowman J.P."/>
        </authorList>
    </citation>
    <scope>NUCLEOTIDE SEQUENCE [LARGE SCALE GENOMIC DNA]</scope>
    <source>
        <strain evidence="2 4">ACAM 607</strain>
        <strain evidence="3 5">IC036</strain>
    </source>
</reference>
<accession>A0A5C6Q9Q2</accession>
<gene>
    <name evidence="2" type="ORF">ESZ26_01045</name>
    <name evidence="3" type="ORF">ESZ27_11675</name>
</gene>
<feature type="transmembrane region" description="Helical" evidence="1">
    <location>
        <begin position="94"/>
        <end position="111"/>
    </location>
</feature>
<dbReference type="EMBL" id="VOLQ01000021">
    <property type="protein sequence ID" value="TWX65785.1"/>
    <property type="molecule type" value="Genomic_DNA"/>
</dbReference>
<evidence type="ECO:0000313" key="4">
    <source>
        <dbReference type="Proteomes" id="UP000321525"/>
    </source>
</evidence>
<evidence type="ECO:0000313" key="2">
    <source>
        <dbReference type="EMBL" id="TWX62930.1"/>
    </source>
</evidence>
<keyword evidence="1" id="KW-0472">Membrane</keyword>
<dbReference type="Proteomes" id="UP000321917">
    <property type="component" value="Unassembled WGS sequence"/>
</dbReference>
<evidence type="ECO:0000313" key="3">
    <source>
        <dbReference type="EMBL" id="TWX65785.1"/>
    </source>
</evidence>
<sequence length="123" mass="13825">MLFLYLYIGYSLVKFYSVVNVLSQQSLALSAFVFSIVVFLIWSFIPVLGYLLAKLIGAKGRSNGYILFIIGIGVGLLENALFYFNILTPYQGDMGTLIVMGVFFITAYFSFKTPRNFAKNNKV</sequence>
<feature type="transmembrane region" description="Helical" evidence="1">
    <location>
        <begin position="27"/>
        <end position="53"/>
    </location>
</feature>
<evidence type="ECO:0000313" key="5">
    <source>
        <dbReference type="Proteomes" id="UP000321917"/>
    </source>
</evidence>
<dbReference type="EMBL" id="VOLR01000001">
    <property type="protein sequence ID" value="TWX62930.1"/>
    <property type="molecule type" value="Genomic_DNA"/>
</dbReference>
<proteinExistence type="predicted"/>